<comment type="caution">
    <text evidence="2">The sequence shown here is derived from an EMBL/GenBank/DDBJ whole genome shotgun (WGS) entry which is preliminary data.</text>
</comment>
<dbReference type="InterPro" id="IPR006674">
    <property type="entry name" value="HD_domain"/>
</dbReference>
<name>A0A370FE98_9BURK</name>
<dbReference type="OrthoDB" id="823268at2"/>
<proteinExistence type="predicted"/>
<feature type="domain" description="HD/PDEase" evidence="1">
    <location>
        <begin position="22"/>
        <end position="147"/>
    </location>
</feature>
<dbReference type="InterPro" id="IPR052567">
    <property type="entry name" value="OP_Dioxygenase"/>
</dbReference>
<gene>
    <name evidence="2" type="ORF">DFR41_109236</name>
</gene>
<dbReference type="Gene3D" id="1.10.3210.10">
    <property type="entry name" value="Hypothetical protein af1432"/>
    <property type="match status" value="1"/>
</dbReference>
<dbReference type="STRING" id="433924.NS331_07860"/>
<dbReference type="SUPFAM" id="SSF109604">
    <property type="entry name" value="HD-domain/PDEase-like"/>
    <property type="match status" value="1"/>
</dbReference>
<evidence type="ECO:0000313" key="2">
    <source>
        <dbReference type="EMBL" id="RDI21435.1"/>
    </source>
</evidence>
<accession>A0A370FE98</accession>
<dbReference type="PANTHER" id="PTHR40202:SF1">
    <property type="entry name" value="HD DOMAIN-CONTAINING PROTEIN"/>
    <property type="match status" value="1"/>
</dbReference>
<dbReference type="RefSeq" id="WP_114804119.1">
    <property type="nucleotide sequence ID" value="NZ_QQAV01000009.1"/>
</dbReference>
<dbReference type="InterPro" id="IPR003607">
    <property type="entry name" value="HD/PDEase_dom"/>
</dbReference>
<evidence type="ECO:0000259" key="1">
    <source>
        <dbReference type="SMART" id="SM00471"/>
    </source>
</evidence>
<dbReference type="EMBL" id="QQAV01000009">
    <property type="protein sequence ID" value="RDI21435.1"/>
    <property type="molecule type" value="Genomic_DNA"/>
</dbReference>
<dbReference type="NCBIfam" id="TIGR03276">
    <property type="entry name" value="Phn-HD"/>
    <property type="match status" value="1"/>
</dbReference>
<dbReference type="PANTHER" id="PTHR40202">
    <property type="match status" value="1"/>
</dbReference>
<sequence>MLTLHDIENLFARRGAEQYSGEPVTQLEHALQSACLAEQEGADDALVTAALLHDIGHLLNDQGETPTLRGIDDRHQFHALPFLRGLFPDRVLDAIAWHVDAKRYLCATRPDYWAALSDDSKRSLVLQGGVFSDEEAMRFMQRPHAQEAVRLRLWDDTAKQADLATPDLPHYLARARRCMLAPGA</sequence>
<evidence type="ECO:0000313" key="3">
    <source>
        <dbReference type="Proteomes" id="UP000255265"/>
    </source>
</evidence>
<dbReference type="InterPro" id="IPR017670">
    <property type="entry name" value="Phosphonate_degrad-assoc"/>
</dbReference>
<protein>
    <submittedName>
        <fullName evidence="2">Phosphonate degradation associated HDIG domain protein</fullName>
    </submittedName>
</protein>
<dbReference type="CDD" id="cd00077">
    <property type="entry name" value="HDc"/>
    <property type="match status" value="1"/>
</dbReference>
<dbReference type="Pfam" id="PF01966">
    <property type="entry name" value="HD"/>
    <property type="match status" value="1"/>
</dbReference>
<keyword evidence="3" id="KW-1185">Reference proteome</keyword>
<organism evidence="2 3">
    <name type="scientific">Pseudacidovorax intermedius</name>
    <dbReference type="NCBI Taxonomy" id="433924"/>
    <lineage>
        <taxon>Bacteria</taxon>
        <taxon>Pseudomonadati</taxon>
        <taxon>Pseudomonadota</taxon>
        <taxon>Betaproteobacteria</taxon>
        <taxon>Burkholderiales</taxon>
        <taxon>Comamonadaceae</taxon>
        <taxon>Pseudacidovorax</taxon>
    </lineage>
</organism>
<dbReference type="AlphaFoldDB" id="A0A370FE98"/>
<reference evidence="2 3" key="1">
    <citation type="submission" date="2018-07" db="EMBL/GenBank/DDBJ databases">
        <title>Genomic Encyclopedia of Type Strains, Phase IV (KMG-IV): sequencing the most valuable type-strain genomes for metagenomic binning, comparative biology and taxonomic classification.</title>
        <authorList>
            <person name="Goeker M."/>
        </authorList>
    </citation>
    <scope>NUCLEOTIDE SEQUENCE [LARGE SCALE GENOMIC DNA]</scope>
    <source>
        <strain evidence="2 3">DSM 21352</strain>
    </source>
</reference>
<dbReference type="SMART" id="SM00471">
    <property type="entry name" value="HDc"/>
    <property type="match status" value="1"/>
</dbReference>
<dbReference type="Proteomes" id="UP000255265">
    <property type="component" value="Unassembled WGS sequence"/>
</dbReference>